<name>A0A6A6SHV2_9PLEO</name>
<reference evidence="1" key="1">
    <citation type="journal article" date="2020" name="Stud. Mycol.">
        <title>101 Dothideomycetes genomes: a test case for predicting lifestyles and emergence of pathogens.</title>
        <authorList>
            <person name="Haridas S."/>
            <person name="Albert R."/>
            <person name="Binder M."/>
            <person name="Bloem J."/>
            <person name="Labutti K."/>
            <person name="Salamov A."/>
            <person name="Andreopoulos B."/>
            <person name="Baker S."/>
            <person name="Barry K."/>
            <person name="Bills G."/>
            <person name="Bluhm B."/>
            <person name="Cannon C."/>
            <person name="Castanera R."/>
            <person name="Culley D."/>
            <person name="Daum C."/>
            <person name="Ezra D."/>
            <person name="Gonzalez J."/>
            <person name="Henrissat B."/>
            <person name="Kuo A."/>
            <person name="Liang C."/>
            <person name="Lipzen A."/>
            <person name="Lutzoni F."/>
            <person name="Magnuson J."/>
            <person name="Mondo S."/>
            <person name="Nolan M."/>
            <person name="Ohm R."/>
            <person name="Pangilinan J."/>
            <person name="Park H.-J."/>
            <person name="Ramirez L."/>
            <person name="Alfaro M."/>
            <person name="Sun H."/>
            <person name="Tritt A."/>
            <person name="Yoshinaga Y."/>
            <person name="Zwiers L.-H."/>
            <person name="Turgeon B."/>
            <person name="Goodwin S."/>
            <person name="Spatafora J."/>
            <person name="Crous P."/>
            <person name="Grigoriev I."/>
        </authorList>
    </citation>
    <scope>NUCLEOTIDE SEQUENCE</scope>
    <source>
        <strain evidence="1">CBS 122681</strain>
    </source>
</reference>
<feature type="non-terminal residue" evidence="1">
    <location>
        <position position="1"/>
    </location>
</feature>
<dbReference type="InterPro" id="IPR036927">
    <property type="entry name" value="Cyt_c_oxase-like_su1_sf"/>
</dbReference>
<evidence type="ECO:0000313" key="2">
    <source>
        <dbReference type="Proteomes" id="UP000799324"/>
    </source>
</evidence>
<dbReference type="OrthoDB" id="4095959at2759"/>
<dbReference type="AlphaFoldDB" id="A0A6A6SHV2"/>
<dbReference type="SUPFAM" id="SSF81442">
    <property type="entry name" value="Cytochrome c oxidase subunit I-like"/>
    <property type="match status" value="1"/>
</dbReference>
<sequence>LTDRNFNTSFFEVAGGGDPILYQHLFYSLSHETFNLEYVNYSQINSHFSSAIISTVPFEKYYKFNSKCYGIKKQPNPEFLT</sequence>
<dbReference type="Gene3D" id="1.20.210.10">
    <property type="entry name" value="Cytochrome c oxidase-like, subunit I domain"/>
    <property type="match status" value="1"/>
</dbReference>
<protein>
    <submittedName>
        <fullName evidence="1">Uncharacterized protein</fullName>
    </submittedName>
</protein>
<organism evidence="1 2">
    <name type="scientific">Lophiostoma macrostomum CBS 122681</name>
    <dbReference type="NCBI Taxonomy" id="1314788"/>
    <lineage>
        <taxon>Eukaryota</taxon>
        <taxon>Fungi</taxon>
        <taxon>Dikarya</taxon>
        <taxon>Ascomycota</taxon>
        <taxon>Pezizomycotina</taxon>
        <taxon>Dothideomycetes</taxon>
        <taxon>Pleosporomycetidae</taxon>
        <taxon>Pleosporales</taxon>
        <taxon>Lophiostomataceae</taxon>
        <taxon>Lophiostoma</taxon>
    </lineage>
</organism>
<gene>
    <name evidence="1" type="ORF">K491DRAFT_615087</name>
</gene>
<dbReference type="GO" id="GO:0005739">
    <property type="term" value="C:mitochondrion"/>
    <property type="evidence" value="ECO:0007669"/>
    <property type="project" value="UniProtKB-ARBA"/>
</dbReference>
<accession>A0A6A6SHV2</accession>
<evidence type="ECO:0000313" key="1">
    <source>
        <dbReference type="EMBL" id="KAF2647140.1"/>
    </source>
</evidence>
<dbReference type="EMBL" id="MU004679">
    <property type="protein sequence ID" value="KAF2647140.1"/>
    <property type="molecule type" value="Genomic_DNA"/>
</dbReference>
<dbReference type="Proteomes" id="UP000799324">
    <property type="component" value="Unassembled WGS sequence"/>
</dbReference>
<keyword evidence="2" id="KW-1185">Reference proteome</keyword>
<proteinExistence type="predicted"/>